<feature type="transmembrane region" description="Helical" evidence="8">
    <location>
        <begin position="84"/>
        <end position="101"/>
    </location>
</feature>
<dbReference type="InterPro" id="IPR005828">
    <property type="entry name" value="MFS_sugar_transport-like"/>
</dbReference>
<feature type="transmembrane region" description="Helical" evidence="8">
    <location>
        <begin position="136"/>
        <end position="159"/>
    </location>
</feature>
<name>A0A653DYM6_CALMS</name>
<dbReference type="InterPro" id="IPR036259">
    <property type="entry name" value="MFS_trans_sf"/>
</dbReference>
<evidence type="ECO:0000256" key="8">
    <source>
        <dbReference type="SAM" id="Phobius"/>
    </source>
</evidence>
<evidence type="ECO:0000256" key="6">
    <source>
        <dbReference type="ARBA" id="ARBA00022989"/>
    </source>
</evidence>
<feature type="transmembrane region" description="Helical" evidence="8">
    <location>
        <begin position="171"/>
        <end position="191"/>
    </location>
</feature>
<evidence type="ECO:0000256" key="7">
    <source>
        <dbReference type="ARBA" id="ARBA00023136"/>
    </source>
</evidence>
<dbReference type="AlphaFoldDB" id="A0A653DYM6"/>
<dbReference type="PANTHER" id="PTHR48021">
    <property type="match status" value="1"/>
</dbReference>
<evidence type="ECO:0000256" key="5">
    <source>
        <dbReference type="ARBA" id="ARBA00022692"/>
    </source>
</evidence>
<evidence type="ECO:0000313" key="11">
    <source>
        <dbReference type="Proteomes" id="UP000410492"/>
    </source>
</evidence>
<proteinExistence type="predicted"/>
<evidence type="ECO:0000313" key="10">
    <source>
        <dbReference type="EMBL" id="VEN64645.1"/>
    </source>
</evidence>
<sequence length="480" mass="52615">MVQNSDHSEVVYKPTTTLKDKILLEDQNKKKDTAFLYFTATIVSLVTTSALGSYIWMSPALAVLKLDDPDLNPIRRPITPFEESVIGGLWLIGSISGNLMIGKLPDIFGRKKIMILISVFVLVGYCMLALSSNINLIYIARLISGISFGMYLPVLSIYLFEISEPHNRGKLGSFMCFFMTLAGGYIFLLAAFFSLKVFTFVCALPTVLCLICYFFIPETPMHLASKGDKKGATKSLRKLRGIQDVQNELKEIDTLIDGIAKDQNSTILDIFRAPGLKKSLFLAVSVNVIQQLIGQTAVLGYLTPIFISAGISPDIASLIACLVQLPTIIIAAMLVDKLGRRALLLWSLLTYGAAIGLLGIYFYLKHLNVDLGSFSWLPVACVILMFIGFCIGMGVVPMILASEVLPNEVKSIGMSITVFCAGLTASMTVFGFPIVMTYLGLHWCFWICGIVSFGSAVFVYFCVPETKGKSVAEIQKILNS</sequence>
<feature type="transmembrane region" description="Helical" evidence="8">
    <location>
        <begin position="34"/>
        <end position="57"/>
    </location>
</feature>
<reference evidence="10 11" key="1">
    <citation type="submission" date="2019-01" db="EMBL/GenBank/DDBJ databases">
        <authorList>
            <person name="Sayadi A."/>
        </authorList>
    </citation>
    <scope>NUCLEOTIDE SEQUENCE [LARGE SCALE GENOMIC DNA]</scope>
</reference>
<dbReference type="PROSITE" id="PS00216">
    <property type="entry name" value="SUGAR_TRANSPORT_1"/>
    <property type="match status" value="1"/>
</dbReference>
<feature type="transmembrane region" description="Helical" evidence="8">
    <location>
        <begin position="412"/>
        <end position="434"/>
    </location>
</feature>
<dbReference type="GO" id="GO:0005886">
    <property type="term" value="C:plasma membrane"/>
    <property type="evidence" value="ECO:0007669"/>
    <property type="project" value="UniProtKB-SubCell"/>
</dbReference>
<dbReference type="PANTHER" id="PTHR48021:SF1">
    <property type="entry name" value="GH07001P-RELATED"/>
    <property type="match status" value="1"/>
</dbReference>
<organism evidence="10 11">
    <name type="scientific">Callosobruchus maculatus</name>
    <name type="common">Southern cowpea weevil</name>
    <name type="synonym">Pulse bruchid</name>
    <dbReference type="NCBI Taxonomy" id="64391"/>
    <lineage>
        <taxon>Eukaryota</taxon>
        <taxon>Metazoa</taxon>
        <taxon>Ecdysozoa</taxon>
        <taxon>Arthropoda</taxon>
        <taxon>Hexapoda</taxon>
        <taxon>Insecta</taxon>
        <taxon>Pterygota</taxon>
        <taxon>Neoptera</taxon>
        <taxon>Endopterygota</taxon>
        <taxon>Coleoptera</taxon>
        <taxon>Polyphaga</taxon>
        <taxon>Cucujiformia</taxon>
        <taxon>Chrysomeloidea</taxon>
        <taxon>Chrysomelidae</taxon>
        <taxon>Bruchinae</taxon>
        <taxon>Bruchini</taxon>
        <taxon>Callosobruchus</taxon>
    </lineage>
</organism>
<dbReference type="PROSITE" id="PS00217">
    <property type="entry name" value="SUGAR_TRANSPORT_2"/>
    <property type="match status" value="1"/>
</dbReference>
<evidence type="ECO:0000256" key="4">
    <source>
        <dbReference type="ARBA" id="ARBA00022597"/>
    </source>
</evidence>
<feature type="transmembrane region" description="Helical" evidence="8">
    <location>
        <begin position="376"/>
        <end position="400"/>
    </location>
</feature>
<keyword evidence="7 8" id="KW-0472">Membrane</keyword>
<dbReference type="Proteomes" id="UP000410492">
    <property type="component" value="Unassembled WGS sequence"/>
</dbReference>
<feature type="transmembrane region" description="Helical" evidence="8">
    <location>
        <begin position="197"/>
        <end position="216"/>
    </location>
</feature>
<dbReference type="SUPFAM" id="SSF103473">
    <property type="entry name" value="MFS general substrate transporter"/>
    <property type="match status" value="1"/>
</dbReference>
<evidence type="ECO:0000256" key="2">
    <source>
        <dbReference type="ARBA" id="ARBA00022448"/>
    </source>
</evidence>
<feature type="domain" description="Major facilitator superfamily (MFS) profile" evidence="9">
    <location>
        <begin position="33"/>
        <end position="467"/>
    </location>
</feature>
<feature type="transmembrane region" description="Helical" evidence="8">
    <location>
        <begin position="113"/>
        <end position="130"/>
    </location>
</feature>
<feature type="transmembrane region" description="Helical" evidence="8">
    <location>
        <begin position="440"/>
        <end position="463"/>
    </location>
</feature>
<dbReference type="Pfam" id="PF00083">
    <property type="entry name" value="Sugar_tr"/>
    <property type="match status" value="1"/>
</dbReference>
<protein>
    <recommendedName>
        <fullName evidence="9">Major facilitator superfamily (MFS) profile domain-containing protein</fullName>
    </recommendedName>
</protein>
<accession>A0A653DYM6</accession>
<feature type="transmembrane region" description="Helical" evidence="8">
    <location>
        <begin position="342"/>
        <end position="364"/>
    </location>
</feature>
<dbReference type="GO" id="GO:0022857">
    <property type="term" value="F:transmembrane transporter activity"/>
    <property type="evidence" value="ECO:0007669"/>
    <property type="project" value="InterPro"/>
</dbReference>
<evidence type="ECO:0000256" key="1">
    <source>
        <dbReference type="ARBA" id="ARBA00004651"/>
    </source>
</evidence>
<feature type="transmembrane region" description="Helical" evidence="8">
    <location>
        <begin position="280"/>
        <end position="303"/>
    </location>
</feature>
<feature type="transmembrane region" description="Helical" evidence="8">
    <location>
        <begin position="315"/>
        <end position="335"/>
    </location>
</feature>
<dbReference type="Gene3D" id="1.20.1250.20">
    <property type="entry name" value="MFS general substrate transporter like domains"/>
    <property type="match status" value="1"/>
</dbReference>
<keyword evidence="2" id="KW-0813">Transport</keyword>
<dbReference type="PROSITE" id="PS50850">
    <property type="entry name" value="MFS"/>
    <property type="match status" value="1"/>
</dbReference>
<gene>
    <name evidence="10" type="ORF">CALMAC_LOCUS21128</name>
</gene>
<keyword evidence="5 8" id="KW-0812">Transmembrane</keyword>
<dbReference type="FunFam" id="1.20.1250.20:FF:000218">
    <property type="entry name" value="facilitated trehalose transporter Tret1"/>
    <property type="match status" value="1"/>
</dbReference>
<dbReference type="OrthoDB" id="6696619at2759"/>
<comment type="subcellular location">
    <subcellularLocation>
        <location evidence="1">Cell membrane</location>
        <topology evidence="1">Multi-pass membrane protein</topology>
    </subcellularLocation>
</comment>
<keyword evidence="11" id="KW-1185">Reference proteome</keyword>
<dbReference type="InterPro" id="IPR005829">
    <property type="entry name" value="Sugar_transporter_CS"/>
</dbReference>
<evidence type="ECO:0000259" key="9">
    <source>
        <dbReference type="PROSITE" id="PS50850"/>
    </source>
</evidence>
<dbReference type="InterPro" id="IPR020846">
    <property type="entry name" value="MFS_dom"/>
</dbReference>
<keyword evidence="3" id="KW-1003">Cell membrane</keyword>
<dbReference type="EMBL" id="CAACVG010015638">
    <property type="protein sequence ID" value="VEN64645.1"/>
    <property type="molecule type" value="Genomic_DNA"/>
</dbReference>
<dbReference type="InterPro" id="IPR050549">
    <property type="entry name" value="MFS_Trehalose_Transporter"/>
</dbReference>
<evidence type="ECO:0000256" key="3">
    <source>
        <dbReference type="ARBA" id="ARBA00022475"/>
    </source>
</evidence>
<keyword evidence="6 8" id="KW-1133">Transmembrane helix</keyword>
<keyword evidence="4" id="KW-0762">Sugar transport</keyword>